<keyword evidence="2" id="KW-1185">Reference proteome</keyword>
<organism evidence="1 2">
    <name type="scientific">Pocillopora damicornis</name>
    <name type="common">Cauliflower coral</name>
    <name type="synonym">Millepora damicornis</name>
    <dbReference type="NCBI Taxonomy" id="46731"/>
    <lineage>
        <taxon>Eukaryota</taxon>
        <taxon>Metazoa</taxon>
        <taxon>Cnidaria</taxon>
        <taxon>Anthozoa</taxon>
        <taxon>Hexacorallia</taxon>
        <taxon>Scleractinia</taxon>
        <taxon>Astrocoeniina</taxon>
        <taxon>Pocilloporidae</taxon>
        <taxon>Pocillopora</taxon>
    </lineage>
</organism>
<protein>
    <submittedName>
        <fullName evidence="1">Uncharacterized protein</fullName>
    </submittedName>
</protein>
<evidence type="ECO:0000313" key="1">
    <source>
        <dbReference type="EMBL" id="RMX47843.1"/>
    </source>
</evidence>
<sequence length="136" mass="15714">TYALFEQASGSKLNQSKSKGLWLGGWCGRVDPPVALDWSSSKLKVLGVFIGLRVTPRIFVYLLNLAKFLIWHSRNDFRFRGIRPGAAEVITKVKVRVRFNIPLFFKRFRSSRRRRYFHRQWGARGVVASVVDGRCL</sequence>
<evidence type="ECO:0000313" key="2">
    <source>
        <dbReference type="Proteomes" id="UP000275408"/>
    </source>
</evidence>
<dbReference type="OrthoDB" id="5961101at2759"/>
<gene>
    <name evidence="1" type="ORF">pdam_00025838</name>
</gene>
<feature type="non-terminal residue" evidence="1">
    <location>
        <position position="1"/>
    </location>
</feature>
<dbReference type="AlphaFoldDB" id="A0A3M6U2B9"/>
<dbReference type="Proteomes" id="UP000275408">
    <property type="component" value="Unassembled WGS sequence"/>
</dbReference>
<reference evidence="1 2" key="1">
    <citation type="journal article" date="2018" name="Sci. Rep.">
        <title>Comparative analysis of the Pocillopora damicornis genome highlights role of immune system in coral evolution.</title>
        <authorList>
            <person name="Cunning R."/>
            <person name="Bay R.A."/>
            <person name="Gillette P."/>
            <person name="Baker A.C."/>
            <person name="Traylor-Knowles N."/>
        </authorList>
    </citation>
    <scope>NUCLEOTIDE SEQUENCE [LARGE SCALE GENOMIC DNA]</scope>
    <source>
        <strain evidence="1">RSMAS</strain>
        <tissue evidence="1">Whole animal</tissue>
    </source>
</reference>
<comment type="caution">
    <text evidence="1">The sequence shown here is derived from an EMBL/GenBank/DDBJ whole genome shotgun (WGS) entry which is preliminary data.</text>
</comment>
<feature type="non-terminal residue" evidence="1">
    <location>
        <position position="136"/>
    </location>
</feature>
<name>A0A3M6U2B9_POCDA</name>
<proteinExistence type="predicted"/>
<accession>A0A3M6U2B9</accession>
<dbReference type="EMBL" id="RCHS01002367">
    <property type="protein sequence ID" value="RMX47843.1"/>
    <property type="molecule type" value="Genomic_DNA"/>
</dbReference>